<reference evidence="1" key="1">
    <citation type="journal article" date="2015" name="Nature">
        <title>Complex archaea that bridge the gap between prokaryotes and eukaryotes.</title>
        <authorList>
            <person name="Spang A."/>
            <person name="Saw J.H."/>
            <person name="Jorgensen S.L."/>
            <person name="Zaremba-Niedzwiedzka K."/>
            <person name="Martijn J."/>
            <person name="Lind A.E."/>
            <person name="van Eijk R."/>
            <person name="Schleper C."/>
            <person name="Guy L."/>
            <person name="Ettema T.J."/>
        </authorList>
    </citation>
    <scope>NUCLEOTIDE SEQUENCE</scope>
</reference>
<dbReference type="EMBL" id="LAZR01051056">
    <property type="protein sequence ID" value="KKK85988.1"/>
    <property type="molecule type" value="Genomic_DNA"/>
</dbReference>
<accession>A0A0F8YX58</accession>
<comment type="caution">
    <text evidence="1">The sequence shown here is derived from an EMBL/GenBank/DDBJ whole genome shotgun (WGS) entry which is preliminary data.</text>
</comment>
<evidence type="ECO:0000313" key="1">
    <source>
        <dbReference type="EMBL" id="KKK85988.1"/>
    </source>
</evidence>
<protein>
    <submittedName>
        <fullName evidence="1">Uncharacterized protein</fullName>
    </submittedName>
</protein>
<dbReference type="AlphaFoldDB" id="A0A0F8YX58"/>
<proteinExistence type="predicted"/>
<sequence>MKLKKRKWIYINHPTAYDIRCDKCWDGEINKTGTNIDWSEYEGRIWCNDCKEDRTGFQGIFDGPIPREITEMLGCSLKRYYFKSKKIIFFIMR</sequence>
<name>A0A0F8YX58_9ZZZZ</name>
<organism evidence="1">
    <name type="scientific">marine sediment metagenome</name>
    <dbReference type="NCBI Taxonomy" id="412755"/>
    <lineage>
        <taxon>unclassified sequences</taxon>
        <taxon>metagenomes</taxon>
        <taxon>ecological metagenomes</taxon>
    </lineage>
</organism>
<gene>
    <name evidence="1" type="ORF">LCGC14_2767750</name>
</gene>